<feature type="compositionally biased region" description="Gly residues" evidence="9">
    <location>
        <begin position="25"/>
        <end position="41"/>
    </location>
</feature>
<dbReference type="CDD" id="cd00018">
    <property type="entry name" value="AP2"/>
    <property type="match status" value="1"/>
</dbReference>
<keyword evidence="12" id="KW-1185">Reference proteome</keyword>
<comment type="similarity">
    <text evidence="8">Belongs to the AP2/ERF transcription factor family. ERF subfamily.</text>
</comment>
<evidence type="ECO:0000259" key="10">
    <source>
        <dbReference type="PROSITE" id="PS51032"/>
    </source>
</evidence>
<evidence type="ECO:0000313" key="12">
    <source>
        <dbReference type="Proteomes" id="UP000822688"/>
    </source>
</evidence>
<organism evidence="11 12">
    <name type="scientific">Ceratodon purpureus</name>
    <name type="common">Fire moss</name>
    <name type="synonym">Dicranum purpureum</name>
    <dbReference type="NCBI Taxonomy" id="3225"/>
    <lineage>
        <taxon>Eukaryota</taxon>
        <taxon>Viridiplantae</taxon>
        <taxon>Streptophyta</taxon>
        <taxon>Embryophyta</taxon>
        <taxon>Bryophyta</taxon>
        <taxon>Bryophytina</taxon>
        <taxon>Bryopsida</taxon>
        <taxon>Dicranidae</taxon>
        <taxon>Pseudoditrichales</taxon>
        <taxon>Ditrichaceae</taxon>
        <taxon>Ceratodon</taxon>
    </lineage>
</organism>
<dbReference type="PRINTS" id="PR00367">
    <property type="entry name" value="ETHRSPELEMNT"/>
</dbReference>
<dbReference type="Pfam" id="PF00847">
    <property type="entry name" value="AP2"/>
    <property type="match status" value="1"/>
</dbReference>
<dbReference type="SUPFAM" id="SSF54171">
    <property type="entry name" value="DNA-binding domain"/>
    <property type="match status" value="1"/>
</dbReference>
<dbReference type="SMART" id="SM00380">
    <property type="entry name" value="AP2"/>
    <property type="match status" value="1"/>
</dbReference>
<dbReference type="FunFam" id="3.30.730.10:FF:000001">
    <property type="entry name" value="Ethylene-responsive transcription factor 2"/>
    <property type="match status" value="1"/>
</dbReference>
<keyword evidence="3" id="KW-0346">Stress response</keyword>
<dbReference type="PROSITE" id="PS51032">
    <property type="entry name" value="AP2_ERF"/>
    <property type="match status" value="1"/>
</dbReference>
<keyword evidence="5" id="KW-0010">Activator</keyword>
<evidence type="ECO:0000256" key="2">
    <source>
        <dbReference type="ARBA" id="ARBA00023015"/>
    </source>
</evidence>
<reference evidence="11" key="1">
    <citation type="submission" date="2020-06" db="EMBL/GenBank/DDBJ databases">
        <title>WGS assembly of Ceratodon purpureus strain R40.</title>
        <authorList>
            <person name="Carey S.B."/>
            <person name="Jenkins J."/>
            <person name="Shu S."/>
            <person name="Lovell J.T."/>
            <person name="Sreedasyam A."/>
            <person name="Maumus F."/>
            <person name="Tiley G.P."/>
            <person name="Fernandez-Pozo N."/>
            <person name="Barry K."/>
            <person name="Chen C."/>
            <person name="Wang M."/>
            <person name="Lipzen A."/>
            <person name="Daum C."/>
            <person name="Saski C.A."/>
            <person name="Payton A.C."/>
            <person name="Mcbreen J.C."/>
            <person name="Conrad R.E."/>
            <person name="Kollar L.M."/>
            <person name="Olsson S."/>
            <person name="Huttunen S."/>
            <person name="Landis J.B."/>
            <person name="Wickett N.J."/>
            <person name="Johnson M.G."/>
            <person name="Rensing S.A."/>
            <person name="Grimwood J."/>
            <person name="Schmutz J."/>
            <person name="Mcdaniel S.F."/>
        </authorList>
    </citation>
    <scope>NUCLEOTIDE SEQUENCE</scope>
    <source>
        <strain evidence="11">R40</strain>
    </source>
</reference>
<gene>
    <name evidence="11" type="ORF">KC19_VG042800</name>
</gene>
<feature type="compositionally biased region" description="Polar residues" evidence="9">
    <location>
        <begin position="146"/>
        <end position="162"/>
    </location>
</feature>
<dbReference type="EMBL" id="CM026426">
    <property type="protein sequence ID" value="KAG0571791.1"/>
    <property type="molecule type" value="Genomic_DNA"/>
</dbReference>
<feature type="compositionally biased region" description="Basic residues" evidence="9">
    <location>
        <begin position="43"/>
        <end position="58"/>
    </location>
</feature>
<evidence type="ECO:0000256" key="3">
    <source>
        <dbReference type="ARBA" id="ARBA00023016"/>
    </source>
</evidence>
<accession>A0A8T0HLU5</accession>
<proteinExistence type="inferred from homology"/>
<dbReference type="GO" id="GO:0003677">
    <property type="term" value="F:DNA binding"/>
    <property type="evidence" value="ECO:0007669"/>
    <property type="project" value="UniProtKB-KW"/>
</dbReference>
<dbReference type="InterPro" id="IPR001471">
    <property type="entry name" value="AP2/ERF_dom"/>
</dbReference>
<keyword evidence="7" id="KW-0539">Nucleus</keyword>
<dbReference type="GO" id="GO:0005634">
    <property type="term" value="C:nucleus"/>
    <property type="evidence" value="ECO:0007669"/>
    <property type="project" value="UniProtKB-SubCell"/>
</dbReference>
<dbReference type="AlphaFoldDB" id="A0A8T0HLU5"/>
<sequence>MIQYGSSVAETLAWWERQNNGVKGGLENGRSVGGGGNGGGLKKTIRKAPAKGNKKGCMKGKGGPENAMCIYRGVRQRTWGKWVAEIREPNRGSRLWLGTYPTAEVAALAYDSAAKIIHGSNALLNLPDGAPPKPNEHRDADGAATAPTSMSTFSAEVANSSRRGPVKTEKVSYKGARGGVFECQESKSASDDSSAVIDTATSMSPRKLAGALESTVQLPVPPDLQLPWLRKYKLKPIVELPLKAFDHVSFFLFQDPPPKPPSTGVCNGHISGKELDLFDGFKVEDDGGGDMILPPLLRTKSGSSTMTDTSALSKDLWTELACHVDISDTSLVSDQYSNGSTTTICKDGLSDLNEEDLQSMMQPLGSPEVLLLEDSPLRCKKEAWTCLLD</sequence>
<dbReference type="PANTHER" id="PTHR31241">
    <property type="entry name" value="DEHYDRATION-RESPONSIVE ELEMENT-BINDING PROTEIN 2C"/>
    <property type="match status" value="1"/>
</dbReference>
<evidence type="ECO:0000256" key="5">
    <source>
        <dbReference type="ARBA" id="ARBA00023159"/>
    </source>
</evidence>
<feature type="region of interest" description="Disordered" evidence="9">
    <location>
        <begin position="127"/>
        <end position="168"/>
    </location>
</feature>
<feature type="domain" description="AP2/ERF" evidence="10">
    <location>
        <begin position="70"/>
        <end position="127"/>
    </location>
</feature>
<dbReference type="InterPro" id="IPR036955">
    <property type="entry name" value="AP2/ERF_dom_sf"/>
</dbReference>
<keyword evidence="2" id="KW-0805">Transcription regulation</keyword>
<evidence type="ECO:0000256" key="7">
    <source>
        <dbReference type="ARBA" id="ARBA00023242"/>
    </source>
</evidence>
<dbReference type="GO" id="GO:0003700">
    <property type="term" value="F:DNA-binding transcription factor activity"/>
    <property type="evidence" value="ECO:0007669"/>
    <property type="project" value="InterPro"/>
</dbReference>
<dbReference type="InterPro" id="IPR016177">
    <property type="entry name" value="DNA-bd_dom_sf"/>
</dbReference>
<comment type="caution">
    <text evidence="11">The sequence shown here is derived from an EMBL/GenBank/DDBJ whole genome shotgun (WGS) entry which is preliminary data.</text>
</comment>
<keyword evidence="6" id="KW-0804">Transcription</keyword>
<dbReference type="Proteomes" id="UP000822688">
    <property type="component" value="Chromosome V"/>
</dbReference>
<dbReference type="Gene3D" id="3.30.730.10">
    <property type="entry name" value="AP2/ERF domain"/>
    <property type="match status" value="1"/>
</dbReference>
<evidence type="ECO:0000256" key="9">
    <source>
        <dbReference type="SAM" id="MobiDB-lite"/>
    </source>
</evidence>
<evidence type="ECO:0000256" key="1">
    <source>
        <dbReference type="ARBA" id="ARBA00004123"/>
    </source>
</evidence>
<evidence type="ECO:0000313" key="11">
    <source>
        <dbReference type="EMBL" id="KAG0571791.1"/>
    </source>
</evidence>
<feature type="region of interest" description="Disordered" evidence="9">
    <location>
        <begin position="25"/>
        <end position="59"/>
    </location>
</feature>
<protein>
    <recommendedName>
        <fullName evidence="10">AP2/ERF domain-containing protein</fullName>
    </recommendedName>
</protein>
<evidence type="ECO:0000256" key="8">
    <source>
        <dbReference type="ARBA" id="ARBA00024343"/>
    </source>
</evidence>
<keyword evidence="4" id="KW-0238">DNA-binding</keyword>
<dbReference type="PANTHER" id="PTHR31241:SF62">
    <property type="entry name" value="DEHYDRATION-RESPONSIVE ELEMENT-BINDING PROTEIN 2D"/>
    <property type="match status" value="1"/>
</dbReference>
<evidence type="ECO:0000256" key="4">
    <source>
        <dbReference type="ARBA" id="ARBA00023125"/>
    </source>
</evidence>
<evidence type="ECO:0000256" key="6">
    <source>
        <dbReference type="ARBA" id="ARBA00023163"/>
    </source>
</evidence>
<comment type="subcellular location">
    <subcellularLocation>
        <location evidence="1">Nucleus</location>
    </subcellularLocation>
</comment>
<name>A0A8T0HLU5_CERPU</name>